<keyword evidence="6" id="KW-0804">Transcription</keyword>
<dbReference type="GO" id="GO:0031564">
    <property type="term" value="P:transcription antitermination"/>
    <property type="evidence" value="ECO:0007669"/>
    <property type="project" value="UniProtKB-KW"/>
</dbReference>
<evidence type="ECO:0000256" key="7">
    <source>
        <dbReference type="ARBA" id="ARBA00022842"/>
    </source>
</evidence>
<dbReference type="PROSITE" id="PS00630">
    <property type="entry name" value="IMP_2"/>
    <property type="match status" value="1"/>
</dbReference>
<dbReference type="Gene3D" id="3.40.190.80">
    <property type="match status" value="1"/>
</dbReference>
<evidence type="ECO:0000256" key="1">
    <source>
        <dbReference type="ARBA" id="ARBA00001033"/>
    </source>
</evidence>
<dbReference type="InterPro" id="IPR022337">
    <property type="entry name" value="Inositol_monophosphatase_SuhB"/>
</dbReference>
<comment type="catalytic activity">
    <reaction evidence="1 9">
        <text>a myo-inositol phosphate + H2O = myo-inositol + phosphate</text>
        <dbReference type="Rhea" id="RHEA:24056"/>
        <dbReference type="ChEBI" id="CHEBI:15377"/>
        <dbReference type="ChEBI" id="CHEBI:17268"/>
        <dbReference type="ChEBI" id="CHEBI:43474"/>
        <dbReference type="ChEBI" id="CHEBI:84139"/>
        <dbReference type="EC" id="3.1.3.25"/>
    </reaction>
</comment>
<dbReference type="InterPro" id="IPR020583">
    <property type="entry name" value="Inositol_monoP_metal-BS"/>
</dbReference>
<keyword evidence="4 8" id="KW-0479">Metal-binding</keyword>
<sequence>MHPMLNTAITAAREAGNIIARSADRIDTLHIETKDINDFVSEVDREAEKTIIDTLKKAYPDHGFLGEETGYTEGTAEYEWIIDPLDGTTNFLYSIPHYCVSIALKHRGKLYQSVIYDPIKDDLFTASRGQGATLNSRRIRVKNRRSMHGALLTTGVPYRPDQQHLVDPYLASMKALIPDTAGVRRPGSAALDLAYVAAGRYDGFWEFSLHEWDIAAGVLMVLEAGGMVSDLKGGNDHMKTGDIVAASPKVFKEMIKRLHPITHNL</sequence>
<accession>A0A7V2T289</accession>
<reference evidence="10" key="1">
    <citation type="journal article" date="2020" name="mSystems">
        <title>Genome- and Community-Level Interaction Insights into Carbon Utilization and Element Cycling Functions of Hydrothermarchaeota in Hydrothermal Sediment.</title>
        <authorList>
            <person name="Zhou Z."/>
            <person name="Liu Y."/>
            <person name="Xu W."/>
            <person name="Pan J."/>
            <person name="Luo Z.H."/>
            <person name="Li M."/>
        </authorList>
    </citation>
    <scope>NUCLEOTIDE SEQUENCE [LARGE SCALE GENOMIC DNA]</scope>
    <source>
        <strain evidence="10">HyVt-493</strain>
    </source>
</reference>
<keyword evidence="7 8" id="KW-0460">Magnesium</keyword>
<dbReference type="FunFam" id="3.30.540.10:FF:000003">
    <property type="entry name" value="Inositol-1-monophosphatase"/>
    <property type="match status" value="1"/>
</dbReference>
<proteinExistence type="inferred from homology"/>
<feature type="binding site" evidence="8">
    <location>
        <position position="83"/>
    </location>
    <ligand>
        <name>Mg(2+)</name>
        <dbReference type="ChEBI" id="CHEBI:18420"/>
        <label>1</label>
        <note>catalytic</note>
    </ligand>
</feature>
<organism evidence="10">
    <name type="scientific">Leucothrix mucor</name>
    <dbReference type="NCBI Taxonomy" id="45248"/>
    <lineage>
        <taxon>Bacteria</taxon>
        <taxon>Pseudomonadati</taxon>
        <taxon>Pseudomonadota</taxon>
        <taxon>Gammaproteobacteria</taxon>
        <taxon>Thiotrichales</taxon>
        <taxon>Thiotrichaceae</taxon>
        <taxon>Leucothrix</taxon>
    </lineage>
</organism>
<dbReference type="InterPro" id="IPR000760">
    <property type="entry name" value="Inositol_monophosphatase-like"/>
</dbReference>
<dbReference type="EMBL" id="DRMS01000180">
    <property type="protein sequence ID" value="HFC92068.1"/>
    <property type="molecule type" value="Genomic_DNA"/>
</dbReference>
<feature type="binding site" evidence="8">
    <location>
        <position position="86"/>
    </location>
    <ligand>
        <name>Mg(2+)</name>
        <dbReference type="ChEBI" id="CHEBI:18420"/>
        <label>1</label>
        <note>catalytic</note>
    </ligand>
</feature>
<evidence type="ECO:0000256" key="8">
    <source>
        <dbReference type="PIRSR" id="PIRSR600760-2"/>
    </source>
</evidence>
<dbReference type="GO" id="GO:0008934">
    <property type="term" value="F:inositol monophosphate 1-phosphatase activity"/>
    <property type="evidence" value="ECO:0007669"/>
    <property type="project" value="InterPro"/>
</dbReference>
<feature type="binding site" evidence="8">
    <location>
        <position position="85"/>
    </location>
    <ligand>
        <name>Mg(2+)</name>
        <dbReference type="ChEBI" id="CHEBI:18420"/>
        <label>1</label>
        <note>catalytic</note>
    </ligand>
</feature>
<evidence type="ECO:0000256" key="3">
    <source>
        <dbReference type="ARBA" id="ARBA00009759"/>
    </source>
</evidence>
<keyword evidence="6" id="KW-0889">Transcription antitermination</keyword>
<dbReference type="AlphaFoldDB" id="A0A7V2T289"/>
<evidence type="ECO:0000256" key="6">
    <source>
        <dbReference type="ARBA" id="ARBA00022814"/>
    </source>
</evidence>
<dbReference type="GO" id="GO:0006020">
    <property type="term" value="P:inositol metabolic process"/>
    <property type="evidence" value="ECO:0007669"/>
    <property type="project" value="TreeGrafter"/>
</dbReference>
<evidence type="ECO:0000256" key="9">
    <source>
        <dbReference type="RuleBase" id="RU364068"/>
    </source>
</evidence>
<evidence type="ECO:0000256" key="2">
    <source>
        <dbReference type="ARBA" id="ARBA00001946"/>
    </source>
</evidence>
<comment type="cofactor">
    <cofactor evidence="2 8 9">
        <name>Mg(2+)</name>
        <dbReference type="ChEBI" id="CHEBI:18420"/>
    </cofactor>
</comment>
<evidence type="ECO:0000256" key="5">
    <source>
        <dbReference type="ARBA" id="ARBA00022801"/>
    </source>
</evidence>
<evidence type="ECO:0000256" key="4">
    <source>
        <dbReference type="ARBA" id="ARBA00022723"/>
    </source>
</evidence>
<protein>
    <recommendedName>
        <fullName evidence="9">Inositol-1-monophosphatase</fullName>
        <ecNumber evidence="9">3.1.3.25</ecNumber>
    </recommendedName>
</protein>
<dbReference type="GO" id="GO:0046872">
    <property type="term" value="F:metal ion binding"/>
    <property type="evidence" value="ECO:0007669"/>
    <property type="project" value="UniProtKB-KW"/>
</dbReference>
<name>A0A7V2T289_LEUMU</name>
<dbReference type="Gene3D" id="3.30.540.10">
    <property type="entry name" value="Fructose-1,6-Bisphosphatase, subunit A, domain 1"/>
    <property type="match status" value="1"/>
</dbReference>
<dbReference type="PROSITE" id="PS00629">
    <property type="entry name" value="IMP_1"/>
    <property type="match status" value="1"/>
</dbReference>
<dbReference type="InterPro" id="IPR020550">
    <property type="entry name" value="Inositol_monophosphatase_CS"/>
</dbReference>
<dbReference type="GO" id="GO:0007165">
    <property type="term" value="P:signal transduction"/>
    <property type="evidence" value="ECO:0007669"/>
    <property type="project" value="TreeGrafter"/>
</dbReference>
<keyword evidence="6" id="KW-0805">Transcription regulation</keyword>
<evidence type="ECO:0000313" key="10">
    <source>
        <dbReference type="EMBL" id="HFC92068.1"/>
    </source>
</evidence>
<dbReference type="GO" id="GO:0046854">
    <property type="term" value="P:phosphatidylinositol phosphate biosynthetic process"/>
    <property type="evidence" value="ECO:0007669"/>
    <property type="project" value="InterPro"/>
</dbReference>
<feature type="binding site" evidence="8">
    <location>
        <position position="213"/>
    </location>
    <ligand>
        <name>Mg(2+)</name>
        <dbReference type="ChEBI" id="CHEBI:18420"/>
        <label>1</label>
        <note>catalytic</note>
    </ligand>
</feature>
<dbReference type="PANTHER" id="PTHR20854:SF4">
    <property type="entry name" value="INOSITOL-1-MONOPHOSPHATASE-RELATED"/>
    <property type="match status" value="1"/>
</dbReference>
<feature type="binding site" evidence="8">
    <location>
        <position position="67"/>
    </location>
    <ligand>
        <name>Mg(2+)</name>
        <dbReference type="ChEBI" id="CHEBI:18420"/>
        <label>1</label>
        <note>catalytic</note>
    </ligand>
</feature>
<dbReference type="PRINTS" id="PR01959">
    <property type="entry name" value="SBIMPHPHTASE"/>
</dbReference>
<dbReference type="InterPro" id="IPR033942">
    <property type="entry name" value="IMPase"/>
</dbReference>
<dbReference type="SUPFAM" id="SSF56655">
    <property type="entry name" value="Carbohydrate phosphatase"/>
    <property type="match status" value="1"/>
</dbReference>
<comment type="caution">
    <text evidence="10">The sequence shown here is derived from an EMBL/GenBank/DDBJ whole genome shotgun (WGS) entry which is preliminary data.</text>
</comment>
<dbReference type="Pfam" id="PF00459">
    <property type="entry name" value="Inositol_P"/>
    <property type="match status" value="1"/>
</dbReference>
<dbReference type="PANTHER" id="PTHR20854">
    <property type="entry name" value="INOSITOL MONOPHOSPHATASE"/>
    <property type="match status" value="1"/>
</dbReference>
<dbReference type="Proteomes" id="UP000885750">
    <property type="component" value="Unassembled WGS sequence"/>
</dbReference>
<dbReference type="CDD" id="cd01639">
    <property type="entry name" value="IMPase"/>
    <property type="match status" value="1"/>
</dbReference>
<gene>
    <name evidence="10" type="ORF">ENJ51_04575</name>
</gene>
<dbReference type="PRINTS" id="PR00377">
    <property type="entry name" value="IMPHPHTASES"/>
</dbReference>
<dbReference type="EC" id="3.1.3.25" evidence="9"/>
<keyword evidence="5 9" id="KW-0378">Hydrolase</keyword>
<comment type="similarity">
    <text evidence="3 9">Belongs to the inositol monophosphatase superfamily.</text>
</comment>